<evidence type="ECO:0008006" key="4">
    <source>
        <dbReference type="Google" id="ProtNLM"/>
    </source>
</evidence>
<evidence type="ECO:0000313" key="3">
    <source>
        <dbReference type="Proteomes" id="UP000694406"/>
    </source>
</evidence>
<dbReference type="AlphaFoldDB" id="A0A8C5SKV5"/>
<reference evidence="2" key="1">
    <citation type="submission" date="2025-08" db="UniProtKB">
        <authorList>
            <consortium name="Ensembl"/>
        </authorList>
    </citation>
    <scope>IDENTIFICATION</scope>
</reference>
<evidence type="ECO:0000256" key="1">
    <source>
        <dbReference type="SAM" id="MobiDB-lite"/>
    </source>
</evidence>
<feature type="region of interest" description="Disordered" evidence="1">
    <location>
        <begin position="39"/>
        <end position="60"/>
    </location>
</feature>
<reference evidence="2" key="2">
    <citation type="submission" date="2025-09" db="UniProtKB">
        <authorList>
            <consortium name="Ensembl"/>
        </authorList>
    </citation>
    <scope>IDENTIFICATION</scope>
</reference>
<protein>
    <recommendedName>
        <fullName evidence="4">DESI1 isopeptidase</fullName>
    </recommendedName>
</protein>
<dbReference type="Proteomes" id="UP000694406">
    <property type="component" value="Unplaced"/>
</dbReference>
<accession>A0A8C5SKV5</accession>
<name>A0A8C5SKV5_LATLA</name>
<proteinExistence type="predicted"/>
<organism evidence="2 3">
    <name type="scientific">Laticauda laticaudata</name>
    <name type="common">Blue-ringed sea krait</name>
    <name type="synonym">Blue-lipped sea krait</name>
    <dbReference type="NCBI Taxonomy" id="8630"/>
    <lineage>
        <taxon>Eukaryota</taxon>
        <taxon>Metazoa</taxon>
        <taxon>Chordata</taxon>
        <taxon>Craniata</taxon>
        <taxon>Vertebrata</taxon>
        <taxon>Euteleostomi</taxon>
        <taxon>Lepidosauria</taxon>
        <taxon>Squamata</taxon>
        <taxon>Bifurcata</taxon>
        <taxon>Unidentata</taxon>
        <taxon>Episquamata</taxon>
        <taxon>Toxicofera</taxon>
        <taxon>Serpentes</taxon>
        <taxon>Colubroidea</taxon>
        <taxon>Elapidae</taxon>
        <taxon>Laticaudinae</taxon>
        <taxon>Laticauda</taxon>
    </lineage>
</organism>
<keyword evidence="3" id="KW-1185">Reference proteome</keyword>
<sequence>MDSPPMLHSVKLYVYDLSKGMARRLSPIMLGKSGKSACSSYAGPRERTSQSVSLQTPGLLGPERETMRRCGVVFPFPRPIQAMRGSLTCPASALRRLCSKGRLSDA</sequence>
<dbReference type="Ensembl" id="ENSLLTT00000019708.1">
    <property type="protein sequence ID" value="ENSLLTP00000019003.1"/>
    <property type="gene ID" value="ENSLLTG00000014335.1"/>
</dbReference>
<evidence type="ECO:0000313" key="2">
    <source>
        <dbReference type="Ensembl" id="ENSLLTP00000019003.1"/>
    </source>
</evidence>